<sequence length="48" mass="5258">MINRREMLQAMAAAAVTAPLLPGLAQATSFKGKPKRVIFFLQNNGFHT</sequence>
<dbReference type="EMBL" id="UINC01178444">
    <property type="protein sequence ID" value="SVD86600.1"/>
    <property type="molecule type" value="Genomic_DNA"/>
</dbReference>
<proteinExistence type="predicted"/>
<name>A0A382YU19_9ZZZZ</name>
<protein>
    <submittedName>
        <fullName evidence="1">Uncharacterized protein</fullName>
    </submittedName>
</protein>
<accession>A0A382YU19</accession>
<dbReference type="PROSITE" id="PS51318">
    <property type="entry name" value="TAT"/>
    <property type="match status" value="1"/>
</dbReference>
<feature type="non-terminal residue" evidence="1">
    <location>
        <position position="48"/>
    </location>
</feature>
<dbReference type="InterPro" id="IPR006311">
    <property type="entry name" value="TAT_signal"/>
</dbReference>
<organism evidence="1">
    <name type="scientific">marine metagenome</name>
    <dbReference type="NCBI Taxonomy" id="408172"/>
    <lineage>
        <taxon>unclassified sequences</taxon>
        <taxon>metagenomes</taxon>
        <taxon>ecological metagenomes</taxon>
    </lineage>
</organism>
<gene>
    <name evidence="1" type="ORF">METZ01_LOCUS439454</name>
</gene>
<evidence type="ECO:0000313" key="1">
    <source>
        <dbReference type="EMBL" id="SVD86600.1"/>
    </source>
</evidence>
<reference evidence="1" key="1">
    <citation type="submission" date="2018-05" db="EMBL/GenBank/DDBJ databases">
        <authorList>
            <person name="Lanie J.A."/>
            <person name="Ng W.-L."/>
            <person name="Kazmierczak K.M."/>
            <person name="Andrzejewski T.M."/>
            <person name="Davidsen T.M."/>
            <person name="Wayne K.J."/>
            <person name="Tettelin H."/>
            <person name="Glass J.I."/>
            <person name="Rusch D."/>
            <person name="Podicherti R."/>
            <person name="Tsui H.-C.T."/>
            <person name="Winkler M.E."/>
        </authorList>
    </citation>
    <scope>NUCLEOTIDE SEQUENCE</scope>
</reference>
<dbReference type="AlphaFoldDB" id="A0A382YU19"/>